<feature type="transmembrane region" description="Helical" evidence="1">
    <location>
        <begin position="60"/>
        <end position="79"/>
    </location>
</feature>
<dbReference type="InterPro" id="IPR010380">
    <property type="entry name" value="DUF975"/>
</dbReference>
<feature type="transmembrane region" description="Helical" evidence="1">
    <location>
        <begin position="218"/>
        <end position="237"/>
    </location>
</feature>
<protein>
    <submittedName>
        <fullName evidence="2">Possible proline rich protein</fullName>
    </submittedName>
</protein>
<gene>
    <name evidence="2" type="ORF">AAM4_2073</name>
</gene>
<feature type="transmembrane region" description="Helical" evidence="1">
    <location>
        <begin position="99"/>
        <end position="120"/>
    </location>
</feature>
<keyword evidence="1" id="KW-1133">Transmembrane helix</keyword>
<dbReference type="PANTHER" id="PTHR40076">
    <property type="entry name" value="MEMBRANE PROTEIN-RELATED"/>
    <property type="match status" value="1"/>
</dbReference>
<feature type="transmembrane region" description="Helical" evidence="1">
    <location>
        <begin position="192"/>
        <end position="212"/>
    </location>
</feature>
<evidence type="ECO:0000256" key="1">
    <source>
        <dbReference type="SAM" id="Phobius"/>
    </source>
</evidence>
<evidence type="ECO:0000313" key="2">
    <source>
        <dbReference type="EMBL" id="CED91905.1"/>
    </source>
</evidence>
<keyword evidence="1" id="KW-0812">Transmembrane</keyword>
<feature type="transmembrane region" description="Helical" evidence="1">
    <location>
        <begin position="127"/>
        <end position="145"/>
    </location>
</feature>
<dbReference type="AlphaFoldDB" id="A0A1L7RD46"/>
<proteinExistence type="predicted"/>
<sequence>MPSYGAPQNNGYGNTGQGYGYGASQPGASGPYGSMPPVQPTLTIGDGLSWAWSRITDNPVVLLVGFGIWTILTGLGAQASYTVDGVEHTYGLGIPGGNIISLAAMLIGPIAMAHVGLLTSSGRKARFADFFTFPNFLQGFLAMLLSGLATVIGSIFLIVPGIILYYLFTFVRYAAVEYHLNAIAAMRHSMRLLSANVGVLLPFALIGFLLLVAGTATVIGWIVTVPLVALMTTYAYVRVQGRDVARYPSQG</sequence>
<name>A0A1L7RD46_9ACTO</name>
<feature type="transmembrane region" description="Helical" evidence="1">
    <location>
        <begin position="151"/>
        <end position="171"/>
    </location>
</feature>
<organism evidence="2">
    <name type="scientific">Actinomyces succiniciruminis</name>
    <dbReference type="NCBI Taxonomy" id="1522002"/>
    <lineage>
        <taxon>Bacteria</taxon>
        <taxon>Bacillati</taxon>
        <taxon>Actinomycetota</taxon>
        <taxon>Actinomycetes</taxon>
        <taxon>Actinomycetales</taxon>
        <taxon>Actinomycetaceae</taxon>
        <taxon>Actinomyces</taxon>
    </lineage>
</organism>
<reference evidence="2" key="1">
    <citation type="submission" date="2014-07" db="EMBL/GenBank/DDBJ databases">
        <authorList>
            <person name="Zhang J.E."/>
            <person name="Yang H."/>
            <person name="Guo J."/>
            <person name="Deng Z."/>
            <person name="Luo H."/>
            <person name="Luo M."/>
            <person name="Zhao B."/>
        </authorList>
    </citation>
    <scope>NUCLEOTIDE SEQUENCE</scope>
    <source>
        <strain evidence="2">AM4</strain>
    </source>
</reference>
<accession>A0A1L7RD46</accession>
<keyword evidence="1" id="KW-0472">Membrane</keyword>
<dbReference type="PANTHER" id="PTHR40076:SF1">
    <property type="entry name" value="MEMBRANE PROTEIN"/>
    <property type="match status" value="1"/>
</dbReference>
<dbReference type="EMBL" id="LK995525">
    <property type="protein sequence ID" value="CED91905.1"/>
    <property type="molecule type" value="Genomic_DNA"/>
</dbReference>